<dbReference type="Pfam" id="PF01494">
    <property type="entry name" value="FAD_binding_3"/>
    <property type="match status" value="1"/>
</dbReference>
<gene>
    <name evidence="3" type="ORF">LCGC14_2134340</name>
</gene>
<feature type="non-terminal residue" evidence="3">
    <location>
        <position position="206"/>
    </location>
</feature>
<reference evidence="3" key="1">
    <citation type="journal article" date="2015" name="Nature">
        <title>Complex archaea that bridge the gap between prokaryotes and eukaryotes.</title>
        <authorList>
            <person name="Spang A."/>
            <person name="Saw J.H."/>
            <person name="Jorgensen S.L."/>
            <person name="Zaremba-Niedzwiedzka K."/>
            <person name="Martijn J."/>
            <person name="Lind A.E."/>
            <person name="van Eijk R."/>
            <person name="Schleper C."/>
            <person name="Guy L."/>
            <person name="Ettema T.J."/>
        </authorList>
    </citation>
    <scope>NUCLEOTIDE SEQUENCE</scope>
</reference>
<dbReference type="InterPro" id="IPR050631">
    <property type="entry name" value="PheA/TfdB_FAD_monoxygenase"/>
</dbReference>
<organism evidence="3">
    <name type="scientific">marine sediment metagenome</name>
    <dbReference type="NCBI Taxonomy" id="412755"/>
    <lineage>
        <taxon>unclassified sequences</taxon>
        <taxon>metagenomes</taxon>
        <taxon>ecological metagenomes</taxon>
    </lineage>
</organism>
<dbReference type="SUPFAM" id="SSF51905">
    <property type="entry name" value="FAD/NAD(P)-binding domain"/>
    <property type="match status" value="1"/>
</dbReference>
<feature type="domain" description="FAD-binding" evidence="2">
    <location>
        <begin position="3"/>
        <end position="177"/>
    </location>
</feature>
<dbReference type="PANTHER" id="PTHR43476">
    <property type="entry name" value="3-(3-HYDROXY-PHENYL)PROPIONATE/3-HYDROXYCINNAMIC ACID HYDROXYLASE"/>
    <property type="match status" value="1"/>
</dbReference>
<dbReference type="PRINTS" id="PR00420">
    <property type="entry name" value="RNGMNOXGNASE"/>
</dbReference>
<proteinExistence type="predicted"/>
<name>A0A0F9E0F4_9ZZZZ</name>
<keyword evidence="1" id="KW-0560">Oxidoreductase</keyword>
<comment type="caution">
    <text evidence="3">The sequence shown here is derived from an EMBL/GenBank/DDBJ whole genome shotgun (WGS) entry which is preliminary data.</text>
</comment>
<accession>A0A0F9E0F4</accession>
<dbReference type="InterPro" id="IPR036188">
    <property type="entry name" value="FAD/NAD-bd_sf"/>
</dbReference>
<evidence type="ECO:0000259" key="2">
    <source>
        <dbReference type="Pfam" id="PF01494"/>
    </source>
</evidence>
<sequence length="206" mass="22471">MLETQCVISGGGPAGLMTGYLLARQGIDVIVLEKHADFLRDFRGDTIHPSTLEIFHELGLLDELLTRPHQKIRQASVTISGNNYKIADFGQLPTLCKYVAMMPQWDFLDYLVKAACEFPNFKLLRLTKAVNLIDQDGQIAGVNASDKDGHLVIHADLTIAADGRDSALRDASGLTLDDIGAPIDVFWMRLPKTPSQAPVSLGQVGS</sequence>
<dbReference type="PANTHER" id="PTHR43476:SF5">
    <property type="entry name" value="FAD-DEPENDENT MONOOXYGENASE"/>
    <property type="match status" value="1"/>
</dbReference>
<dbReference type="Gene3D" id="3.50.50.60">
    <property type="entry name" value="FAD/NAD(P)-binding domain"/>
    <property type="match status" value="1"/>
</dbReference>
<evidence type="ECO:0000313" key="3">
    <source>
        <dbReference type="EMBL" id="KKL67503.1"/>
    </source>
</evidence>
<evidence type="ECO:0000256" key="1">
    <source>
        <dbReference type="ARBA" id="ARBA00023002"/>
    </source>
</evidence>
<dbReference type="EMBL" id="LAZR01026838">
    <property type="protein sequence ID" value="KKL67503.1"/>
    <property type="molecule type" value="Genomic_DNA"/>
</dbReference>
<protein>
    <recommendedName>
        <fullName evidence="2">FAD-binding domain-containing protein</fullName>
    </recommendedName>
</protein>
<dbReference type="GO" id="GO:0071949">
    <property type="term" value="F:FAD binding"/>
    <property type="evidence" value="ECO:0007669"/>
    <property type="project" value="InterPro"/>
</dbReference>
<dbReference type="GO" id="GO:0016491">
    <property type="term" value="F:oxidoreductase activity"/>
    <property type="evidence" value="ECO:0007669"/>
    <property type="project" value="UniProtKB-KW"/>
</dbReference>
<dbReference type="AlphaFoldDB" id="A0A0F9E0F4"/>
<dbReference type="InterPro" id="IPR002938">
    <property type="entry name" value="FAD-bd"/>
</dbReference>